<dbReference type="PATRIC" id="fig|1703773.3.peg.1307"/>
<dbReference type="InterPro" id="IPR013784">
    <property type="entry name" value="Carb-bd-like_fold"/>
</dbReference>
<comment type="caution">
    <text evidence="3">The sequence shown here is derived from an EMBL/GenBank/DDBJ whole genome shotgun (WGS) entry which is preliminary data.</text>
</comment>
<dbReference type="PROSITE" id="PS50005">
    <property type="entry name" value="TPR"/>
    <property type="match status" value="2"/>
</dbReference>
<feature type="region of interest" description="Disordered" evidence="2">
    <location>
        <begin position="509"/>
        <end position="556"/>
    </location>
</feature>
<proteinExistence type="predicted"/>
<evidence type="ECO:0000313" key="4">
    <source>
        <dbReference type="Proteomes" id="UP000051035"/>
    </source>
</evidence>
<feature type="compositionally biased region" description="Gly residues" evidence="2">
    <location>
        <begin position="538"/>
        <end position="547"/>
    </location>
</feature>
<sequence>MSQGRERRALIVCLLLVVMLVWWATGTVAGVKERPGVVRVMTGEILPPGRMWTSITGEWYSQKVPTGTEYTQSEGRGTASIACGLVTGWEASLSLPLRYYMDDRPDAQGEFGQGDLAIGLTAGRTFGAGLHVAANLFALAPVGAEAKPVDDTKTSPFSNDALQVGGGLLATYDFARSDGGIPLKTHFNARYLANFLELPTRPTTWNNLLLLGMAGEWDLGAFSPFVEISSDQPVHNYLIYASMAPIRLTPGVRFSTPVGADLTLGVDIGLSQELDQWDVSPEGFGPGYEVGDKLVPPWNAVGAVSVAFPAWYPPPPPYGVVTGQVSDTESGVPLEASISFPDTDIPSVSTDPSTGRFVVEVPEGSWKMVIAADDYLWRAGKITVARGGHLAVSVRLRSRERAVSTERAEARYATVSQLFAQAQELSQRGELYEAASLLQRAVNLAPDNVEVQRLLAQTEAAIRSQIAVHRADANSYESTGRWSQAAAAWRMVLQLDPENLEAHQRLVTIEQRRTAPPPRSRGAAGAGQGARAAAPSSGAGGQTGAGKGDQTALSSSQVRTLYTQGVRAFTEEQYQRAASCFRQVLQADPGHAGAKSYLARTEARLQRLKTKN</sequence>
<dbReference type="InterPro" id="IPR019734">
    <property type="entry name" value="TPR_rpt"/>
</dbReference>
<dbReference type="SUPFAM" id="SSF49452">
    <property type="entry name" value="Starch-binding domain-like"/>
    <property type="match status" value="1"/>
</dbReference>
<reference evidence="3 4" key="1">
    <citation type="journal article" date="2015" name="Microbiome">
        <title>Genomic resolution of linkages in carbon, nitrogen, and sulfur cycling among widespread estuary sediment bacteria.</title>
        <authorList>
            <person name="Baker B.J."/>
            <person name="Lazar C.S."/>
            <person name="Teske A.P."/>
            <person name="Dick G.J."/>
        </authorList>
    </citation>
    <scope>NUCLEOTIDE SEQUENCE [LARGE SCALE GENOMIC DNA]</scope>
    <source>
        <strain evidence="3">SM1_40</strain>
    </source>
</reference>
<organism evidence="3 4">
    <name type="scientific">candidate division TA06 bacterium SM1_40</name>
    <dbReference type="NCBI Taxonomy" id="1703773"/>
    <lineage>
        <taxon>Bacteria</taxon>
        <taxon>Bacteria division TA06</taxon>
    </lineage>
</organism>
<evidence type="ECO:0000256" key="1">
    <source>
        <dbReference type="PROSITE-ProRule" id="PRU00339"/>
    </source>
</evidence>
<keyword evidence="1" id="KW-0802">TPR repeat</keyword>
<evidence type="ECO:0000256" key="2">
    <source>
        <dbReference type="SAM" id="MobiDB-lite"/>
    </source>
</evidence>
<evidence type="ECO:0008006" key="5">
    <source>
        <dbReference type="Google" id="ProtNLM"/>
    </source>
</evidence>
<dbReference type="Proteomes" id="UP000051035">
    <property type="component" value="Unassembled WGS sequence"/>
</dbReference>
<feature type="repeat" description="TPR" evidence="1">
    <location>
        <begin position="558"/>
        <end position="591"/>
    </location>
</feature>
<dbReference type="SUPFAM" id="SSF48452">
    <property type="entry name" value="TPR-like"/>
    <property type="match status" value="2"/>
</dbReference>
<dbReference type="InterPro" id="IPR011990">
    <property type="entry name" value="TPR-like_helical_dom_sf"/>
</dbReference>
<feature type="repeat" description="TPR" evidence="1">
    <location>
        <begin position="415"/>
        <end position="448"/>
    </location>
</feature>
<gene>
    <name evidence="3" type="ORF">AMJ71_00305</name>
</gene>
<protein>
    <recommendedName>
        <fullName evidence="5">PEGA domain-containing protein</fullName>
    </recommendedName>
</protein>
<accession>A0A0S8JSD8</accession>
<dbReference type="Gene3D" id="2.60.40.1120">
    <property type="entry name" value="Carboxypeptidase-like, regulatory domain"/>
    <property type="match status" value="1"/>
</dbReference>
<dbReference type="AlphaFoldDB" id="A0A0S8JSD8"/>
<evidence type="ECO:0000313" key="3">
    <source>
        <dbReference type="EMBL" id="KPL11566.1"/>
    </source>
</evidence>
<dbReference type="GO" id="GO:0030246">
    <property type="term" value="F:carbohydrate binding"/>
    <property type="evidence" value="ECO:0007669"/>
    <property type="project" value="InterPro"/>
</dbReference>
<dbReference type="Gene3D" id="1.25.40.10">
    <property type="entry name" value="Tetratricopeptide repeat domain"/>
    <property type="match status" value="2"/>
</dbReference>
<dbReference type="EMBL" id="LJVA01000002">
    <property type="protein sequence ID" value="KPL11566.1"/>
    <property type="molecule type" value="Genomic_DNA"/>
</dbReference>
<name>A0A0S8JSD8_UNCT6</name>
<dbReference type="SMART" id="SM00028">
    <property type="entry name" value="TPR"/>
    <property type="match status" value="3"/>
</dbReference>